<dbReference type="Gramene" id="TraesCLE_scaffold_134413_01G000100.1">
    <property type="protein sequence ID" value="TraesCLE_scaffold_134413_01G000100.1"/>
    <property type="gene ID" value="TraesCLE_scaffold_134413_01G000100"/>
</dbReference>
<dbReference type="Gramene" id="TraesCS2D02G580900.1">
    <property type="protein sequence ID" value="TraesCS2D02G580900.1"/>
    <property type="gene ID" value="TraesCS2D02G580900"/>
</dbReference>
<evidence type="ECO:0000256" key="1">
    <source>
        <dbReference type="SAM" id="Coils"/>
    </source>
</evidence>
<dbReference type="Gramene" id="TraesJAG2D03G01310860.1">
    <property type="protein sequence ID" value="TraesJAG2D03G01310860.1"/>
    <property type="gene ID" value="TraesJAG2D03G01310860"/>
</dbReference>
<feature type="compositionally biased region" description="Basic residues" evidence="2">
    <location>
        <begin position="179"/>
        <end position="196"/>
    </location>
</feature>
<accession>A0A3B6DNV2</accession>
<dbReference type="Gramene" id="TraesCS2D03G1310200.1">
    <property type="protein sequence ID" value="TraesCS2D03G1310200.1.CDS"/>
    <property type="gene ID" value="TraesCS2D03G1310200"/>
</dbReference>
<feature type="domain" description="DUF6598" evidence="3">
    <location>
        <begin position="374"/>
        <end position="612"/>
    </location>
</feature>
<dbReference type="PANTHER" id="PTHR33065">
    <property type="entry name" value="OS07G0486400 PROTEIN"/>
    <property type="match status" value="1"/>
</dbReference>
<dbReference type="Gramene" id="TraesSTA2D03G01292800.1">
    <property type="protein sequence ID" value="TraesSTA2D03G01292800.1"/>
    <property type="gene ID" value="TraesSTA2D03G01292800"/>
</dbReference>
<reference evidence="4" key="2">
    <citation type="submission" date="2018-10" db="UniProtKB">
        <authorList>
            <consortium name="EnsemblPlants"/>
        </authorList>
    </citation>
    <scope>IDENTIFICATION</scope>
</reference>
<dbReference type="Gramene" id="TraesCAD_scaffold_148261_01G000100.1">
    <property type="protein sequence ID" value="TraesCAD_scaffold_148261_01G000100.1"/>
    <property type="gene ID" value="TraesCAD_scaffold_148261_01G000100"/>
</dbReference>
<dbReference type="Gramene" id="TraesNOR2D03G01320150.1">
    <property type="protein sequence ID" value="TraesNOR2D03G01320150.1"/>
    <property type="gene ID" value="TraesNOR2D03G01320150"/>
</dbReference>
<evidence type="ECO:0000313" key="5">
    <source>
        <dbReference type="Proteomes" id="UP000019116"/>
    </source>
</evidence>
<dbReference type="InterPro" id="IPR046533">
    <property type="entry name" value="DUF6598"/>
</dbReference>
<dbReference type="RefSeq" id="XP_044335300.1">
    <property type="nucleotide sequence ID" value="XM_044479365.1"/>
</dbReference>
<feature type="compositionally biased region" description="Basic and acidic residues" evidence="2">
    <location>
        <begin position="197"/>
        <end position="233"/>
    </location>
</feature>
<dbReference type="Gramene" id="TraesPARA_EIv1.0_0765820.1">
    <property type="protein sequence ID" value="TraesPARA_EIv1.0_0765820.1.CDS"/>
    <property type="gene ID" value="TraesPARA_EIv1.0_0765820"/>
</dbReference>
<gene>
    <name evidence="4" type="primary">LOC123055370</name>
</gene>
<organism evidence="4">
    <name type="scientific">Triticum aestivum</name>
    <name type="common">Wheat</name>
    <dbReference type="NCBI Taxonomy" id="4565"/>
    <lineage>
        <taxon>Eukaryota</taxon>
        <taxon>Viridiplantae</taxon>
        <taxon>Streptophyta</taxon>
        <taxon>Embryophyta</taxon>
        <taxon>Tracheophyta</taxon>
        <taxon>Spermatophyta</taxon>
        <taxon>Magnoliopsida</taxon>
        <taxon>Liliopsida</taxon>
        <taxon>Poales</taxon>
        <taxon>Poaceae</taxon>
        <taxon>BOP clade</taxon>
        <taxon>Pooideae</taxon>
        <taxon>Triticodae</taxon>
        <taxon>Triticeae</taxon>
        <taxon>Triticinae</taxon>
        <taxon>Triticum</taxon>
    </lineage>
</organism>
<keyword evidence="5" id="KW-1185">Reference proteome</keyword>
<evidence type="ECO:0000256" key="2">
    <source>
        <dbReference type="SAM" id="MobiDB-lite"/>
    </source>
</evidence>
<dbReference type="GeneID" id="123055370"/>
<evidence type="ECO:0000313" key="4">
    <source>
        <dbReference type="EnsemblPlants" id="TraesCS2D02G580900.1"/>
    </source>
</evidence>
<dbReference type="Gramene" id="TraesRN2D0101293500.1">
    <property type="protein sequence ID" value="TraesRN2D0101293500.1"/>
    <property type="gene ID" value="TraesRN2D0101293500"/>
</dbReference>
<keyword evidence="1" id="KW-0175">Coiled coil</keyword>
<dbReference type="PANTHER" id="PTHR33065:SF88">
    <property type="entry name" value="OS11G0104220 PROTEIN"/>
    <property type="match status" value="1"/>
</dbReference>
<dbReference type="Pfam" id="PF20241">
    <property type="entry name" value="DUF6598"/>
    <property type="match status" value="1"/>
</dbReference>
<feature type="region of interest" description="Disordered" evidence="2">
    <location>
        <begin position="167"/>
        <end position="233"/>
    </location>
</feature>
<evidence type="ECO:0000259" key="3">
    <source>
        <dbReference type="Pfam" id="PF20241"/>
    </source>
</evidence>
<proteinExistence type="predicted"/>
<dbReference type="EnsemblPlants" id="TraesCS2D02G580900.1">
    <property type="protein sequence ID" value="TraesCS2D02G580900.1"/>
    <property type="gene ID" value="TraesCS2D02G580900"/>
</dbReference>
<sequence>MQMDSGQISSVGRGSGKQQSEISMLMEEILSLQRERQDLVGSLTPSICCWRERVSPTPTEWMVAGRETMAVSRSSVQGSGIVKPASSIQSGLEQVHLPHAVRDVEKEMGNYFDFVLQDIEHLGHQMLSTSHFLWSSRAPVSSCQADELVRTASKLMQISTDIYDAGVEKSKEEEERQRQRVKHKEKKQRQKQRKKHKEVEEDTTKKMERKKEEEQEKMGWKKENQAEQEEARKKAEMMWSHEFFRLSSNVREKPNHYKNELAMMFTEDDEKEYEREMEAERQAEMERKQKKKQQIVVKQGADQNITKSPMELLKEDMDTELRLFASHREYWEDTNISKTGQCGRFQDNTTLSPMQFTHYTPGITLPPAAVTGTTVQIYSFKITRLHNDLKWPLYVYGEVAARDTVDRNRNLLFCRSEFRGQVLTENDSSLCLTGPSRAIVAEDPVDFEVELRIIEGDDEIKDRVLMSLSKRYDGAEQPLCFHGSMCSAELSLGRLAATVQATIVGVRVGKGRWPFECGGRVTCSLYSAEVGDHSCDEVVLLDSAEKIPEDGLDGYISLSRSVVSVQLQGRLKVSIQAYGRSEPPVDVEFHPQDCNISMGSCFVYGSKVDITVAWSQLVRDKMDLLIEGYSTQA</sequence>
<dbReference type="Gramene" id="TraesSYM2D03G01321750.1">
    <property type="protein sequence ID" value="TraesSYM2D03G01321750.1"/>
    <property type="gene ID" value="TraesSYM2D03G01321750"/>
</dbReference>
<feature type="region of interest" description="Disordered" evidence="2">
    <location>
        <begin position="1"/>
        <end position="20"/>
    </location>
</feature>
<dbReference type="Proteomes" id="UP000019116">
    <property type="component" value="Chromosome 2D"/>
</dbReference>
<dbReference type="Gramene" id="TraesROB_scaffold_027476_01G000200.1">
    <property type="protein sequence ID" value="TraesROB_scaffold_027476_01G000200.1"/>
    <property type="gene ID" value="TraesROB_scaffold_027476_01G000200"/>
</dbReference>
<dbReference type="OMA" id="ADQNITK"/>
<reference evidence="4" key="1">
    <citation type="submission" date="2018-08" db="EMBL/GenBank/DDBJ databases">
        <authorList>
            <person name="Rossello M."/>
        </authorList>
    </citation>
    <scope>NUCLEOTIDE SEQUENCE [LARGE SCALE GENOMIC DNA]</scope>
    <source>
        <strain evidence="4">cv. Chinese Spring</strain>
    </source>
</reference>
<feature type="coiled-coil region" evidence="1">
    <location>
        <begin position="263"/>
        <end position="294"/>
    </location>
</feature>
<dbReference type="STRING" id="4565.A0A3B6DNV2"/>
<dbReference type="Gramene" id="TraesARI2D03G01317200.1">
    <property type="protein sequence ID" value="TraesARI2D03G01317200.1"/>
    <property type="gene ID" value="TraesARI2D03G01317200"/>
</dbReference>
<dbReference type="AlphaFoldDB" id="A0A3B6DNV2"/>
<name>A0A3B6DNV2_WHEAT</name>
<protein>
    <recommendedName>
        <fullName evidence="3">DUF6598 domain-containing protein</fullName>
    </recommendedName>
</protein>
<dbReference type="SMR" id="A0A3B6DNV2"/>
<dbReference type="OrthoDB" id="605055at2759"/>
<feature type="compositionally biased region" description="Basic and acidic residues" evidence="2">
    <location>
        <begin position="167"/>
        <end position="178"/>
    </location>
</feature>